<name>A0ABP8LFH3_9BACT</name>
<comment type="caution">
    <text evidence="8">The sequence shown here is derived from an EMBL/GenBank/DDBJ whole genome shotgun (WGS) entry which is preliminary data.</text>
</comment>
<feature type="transmembrane region" description="Helical" evidence="7">
    <location>
        <begin position="86"/>
        <end position="103"/>
    </location>
</feature>
<organism evidence="8 9">
    <name type="scientific">Pontibacter saemangeumensis</name>
    <dbReference type="NCBI Taxonomy" id="1084525"/>
    <lineage>
        <taxon>Bacteria</taxon>
        <taxon>Pseudomonadati</taxon>
        <taxon>Bacteroidota</taxon>
        <taxon>Cytophagia</taxon>
        <taxon>Cytophagales</taxon>
        <taxon>Hymenobacteraceae</taxon>
        <taxon>Pontibacter</taxon>
    </lineage>
</organism>
<dbReference type="PANTHER" id="PTHR33452:SF1">
    <property type="entry name" value="INNER MEMBRANE PROTEIN YPHA-RELATED"/>
    <property type="match status" value="1"/>
</dbReference>
<sequence length="151" mass="17232">MNLSQNMNQMERWADTHHPIWLDFLRIGLGIFLFIKGVMFIQDTSALMAILRKSEFPWVSVGLAHYVAMVHLAGGAMIAMGLKTRAAILFQLPILIGAVFFVNPDRGFYSENTELWSSIIVLLLLVFFLIFGSGRFSVDHAIHRSEKDWLY</sequence>
<evidence type="ECO:0000256" key="6">
    <source>
        <dbReference type="ARBA" id="ARBA00023136"/>
    </source>
</evidence>
<evidence type="ECO:0000313" key="9">
    <source>
        <dbReference type="Proteomes" id="UP001500552"/>
    </source>
</evidence>
<keyword evidence="6 7" id="KW-0472">Membrane</keyword>
<evidence type="ECO:0000256" key="7">
    <source>
        <dbReference type="SAM" id="Phobius"/>
    </source>
</evidence>
<evidence type="ECO:0000256" key="4">
    <source>
        <dbReference type="ARBA" id="ARBA00022692"/>
    </source>
</evidence>
<dbReference type="Pfam" id="PF07681">
    <property type="entry name" value="DoxX"/>
    <property type="match status" value="1"/>
</dbReference>
<comment type="similarity">
    <text evidence="2">Belongs to the DoxX family.</text>
</comment>
<reference evidence="9" key="1">
    <citation type="journal article" date="2019" name="Int. J. Syst. Evol. Microbiol.">
        <title>The Global Catalogue of Microorganisms (GCM) 10K type strain sequencing project: providing services to taxonomists for standard genome sequencing and annotation.</title>
        <authorList>
            <consortium name="The Broad Institute Genomics Platform"/>
            <consortium name="The Broad Institute Genome Sequencing Center for Infectious Disease"/>
            <person name="Wu L."/>
            <person name="Ma J."/>
        </authorList>
    </citation>
    <scope>NUCLEOTIDE SEQUENCE [LARGE SCALE GENOMIC DNA]</scope>
    <source>
        <strain evidence="9">JCM 17926</strain>
    </source>
</reference>
<evidence type="ECO:0000313" key="8">
    <source>
        <dbReference type="EMBL" id="GAA4427945.1"/>
    </source>
</evidence>
<feature type="transmembrane region" description="Helical" evidence="7">
    <location>
        <begin position="115"/>
        <end position="138"/>
    </location>
</feature>
<dbReference type="EMBL" id="BAABHC010000004">
    <property type="protein sequence ID" value="GAA4427945.1"/>
    <property type="molecule type" value="Genomic_DNA"/>
</dbReference>
<dbReference type="InterPro" id="IPR032808">
    <property type="entry name" value="DoxX"/>
</dbReference>
<keyword evidence="3" id="KW-1003">Cell membrane</keyword>
<evidence type="ECO:0000256" key="1">
    <source>
        <dbReference type="ARBA" id="ARBA00004651"/>
    </source>
</evidence>
<protein>
    <submittedName>
        <fullName evidence="8">DoxX family protein</fullName>
    </submittedName>
</protein>
<dbReference type="InterPro" id="IPR051907">
    <property type="entry name" value="DoxX-like_oxidoreductase"/>
</dbReference>
<feature type="transmembrane region" description="Helical" evidence="7">
    <location>
        <begin position="20"/>
        <end position="41"/>
    </location>
</feature>
<proteinExistence type="inferred from homology"/>
<feature type="transmembrane region" description="Helical" evidence="7">
    <location>
        <begin position="56"/>
        <end position="79"/>
    </location>
</feature>
<evidence type="ECO:0000256" key="2">
    <source>
        <dbReference type="ARBA" id="ARBA00006679"/>
    </source>
</evidence>
<dbReference type="RefSeq" id="WP_345157481.1">
    <property type="nucleotide sequence ID" value="NZ_BAABHC010000004.1"/>
</dbReference>
<evidence type="ECO:0000256" key="3">
    <source>
        <dbReference type="ARBA" id="ARBA00022475"/>
    </source>
</evidence>
<gene>
    <name evidence="8" type="ORF">GCM10023188_11640</name>
</gene>
<keyword evidence="9" id="KW-1185">Reference proteome</keyword>
<dbReference type="PANTHER" id="PTHR33452">
    <property type="entry name" value="OXIDOREDUCTASE CATD-RELATED"/>
    <property type="match status" value="1"/>
</dbReference>
<comment type="subcellular location">
    <subcellularLocation>
        <location evidence="1">Cell membrane</location>
        <topology evidence="1">Multi-pass membrane protein</topology>
    </subcellularLocation>
</comment>
<keyword evidence="4 7" id="KW-0812">Transmembrane</keyword>
<dbReference type="Proteomes" id="UP001500552">
    <property type="component" value="Unassembled WGS sequence"/>
</dbReference>
<keyword evidence="5 7" id="KW-1133">Transmembrane helix</keyword>
<accession>A0ABP8LFH3</accession>
<evidence type="ECO:0000256" key="5">
    <source>
        <dbReference type="ARBA" id="ARBA00022989"/>
    </source>
</evidence>